<comment type="subcellular location">
    <subcellularLocation>
        <location evidence="1">Secreted</location>
    </subcellularLocation>
</comment>
<evidence type="ECO:0000256" key="3">
    <source>
        <dbReference type="ARBA" id="ARBA00022737"/>
    </source>
</evidence>
<sequence length="112" mass="11832">MGGRVGADTLTGGAWADIVAFDALRDSPLAARDTIVGFDPLADRLDLRGVDANRLAGDQAFVVMGNRVFDGRPGELRNDGGALRGNVNGDKATDFAVTLLHRPALTARSIWL</sequence>
<dbReference type="RefSeq" id="WP_048464219.1">
    <property type="nucleotide sequence ID" value="NZ_LABX01000096.1"/>
</dbReference>
<reference evidence="5 6" key="1">
    <citation type="submission" date="2015-03" db="EMBL/GenBank/DDBJ databases">
        <title>Genome sequencing of Methylobacterium aquaticum DSM16371 type strain.</title>
        <authorList>
            <person name="Chaudhry V."/>
            <person name="Patil P.B."/>
        </authorList>
    </citation>
    <scope>NUCLEOTIDE SEQUENCE [LARGE SCALE GENOMIC DNA]</scope>
    <source>
        <strain evidence="5 6">DSM 16371</strain>
    </source>
</reference>
<proteinExistence type="predicted"/>
<name>A0A0J6V7I1_9HYPH</name>
<keyword evidence="3" id="KW-0677">Repeat</keyword>
<evidence type="ECO:0000256" key="1">
    <source>
        <dbReference type="ARBA" id="ARBA00004613"/>
    </source>
</evidence>
<evidence type="ECO:0000313" key="5">
    <source>
        <dbReference type="EMBL" id="KMO34901.1"/>
    </source>
</evidence>
<dbReference type="PATRIC" id="fig|270351.6.peg.7613"/>
<evidence type="ECO:0000256" key="2">
    <source>
        <dbReference type="ARBA" id="ARBA00022525"/>
    </source>
</evidence>
<dbReference type="AlphaFoldDB" id="A0A0J6V7I1"/>
<dbReference type="GO" id="GO:0005509">
    <property type="term" value="F:calcium ion binding"/>
    <property type="evidence" value="ECO:0007669"/>
    <property type="project" value="InterPro"/>
</dbReference>
<accession>A0A0J6V7I1</accession>
<dbReference type="InterPro" id="IPR013858">
    <property type="entry name" value="Peptidase_M10B_C"/>
</dbReference>
<evidence type="ECO:0000259" key="4">
    <source>
        <dbReference type="Pfam" id="PF08548"/>
    </source>
</evidence>
<dbReference type="GO" id="GO:0005615">
    <property type="term" value="C:extracellular space"/>
    <property type="evidence" value="ECO:0007669"/>
    <property type="project" value="InterPro"/>
</dbReference>
<gene>
    <name evidence="5" type="ORF">VP06_13115</name>
</gene>
<dbReference type="Pfam" id="PF08548">
    <property type="entry name" value="Peptidase_M10_C"/>
    <property type="match status" value="1"/>
</dbReference>
<dbReference type="Proteomes" id="UP000035929">
    <property type="component" value="Unassembled WGS sequence"/>
</dbReference>
<dbReference type="Gene3D" id="2.150.10.10">
    <property type="entry name" value="Serralysin-like metalloprotease, C-terminal"/>
    <property type="match status" value="1"/>
</dbReference>
<organism evidence="5 6">
    <name type="scientific">Methylobacterium aquaticum</name>
    <dbReference type="NCBI Taxonomy" id="270351"/>
    <lineage>
        <taxon>Bacteria</taxon>
        <taxon>Pseudomonadati</taxon>
        <taxon>Pseudomonadota</taxon>
        <taxon>Alphaproteobacteria</taxon>
        <taxon>Hyphomicrobiales</taxon>
        <taxon>Methylobacteriaceae</taxon>
        <taxon>Methylobacterium</taxon>
    </lineage>
</organism>
<comment type="caution">
    <text evidence="5">The sequence shown here is derived from an EMBL/GenBank/DDBJ whole genome shotgun (WGS) entry which is preliminary data.</text>
</comment>
<evidence type="ECO:0000313" key="6">
    <source>
        <dbReference type="Proteomes" id="UP000035929"/>
    </source>
</evidence>
<feature type="domain" description="Peptidase M10 serralysin C-terminal" evidence="4">
    <location>
        <begin position="5"/>
        <end position="102"/>
    </location>
</feature>
<protein>
    <recommendedName>
        <fullName evidence="4">Peptidase M10 serralysin C-terminal domain-containing protein</fullName>
    </recommendedName>
</protein>
<keyword evidence="2" id="KW-0964">Secreted</keyword>
<dbReference type="EMBL" id="LABX01000096">
    <property type="protein sequence ID" value="KMO34901.1"/>
    <property type="molecule type" value="Genomic_DNA"/>
</dbReference>
<dbReference type="InterPro" id="IPR011049">
    <property type="entry name" value="Serralysin-like_metalloprot_C"/>
</dbReference>
<dbReference type="OrthoDB" id="223957at2"/>
<dbReference type="SUPFAM" id="SSF51120">
    <property type="entry name" value="beta-Roll"/>
    <property type="match status" value="1"/>
</dbReference>